<feature type="region of interest" description="Disordered" evidence="1">
    <location>
        <begin position="185"/>
        <end position="207"/>
    </location>
</feature>
<evidence type="ECO:0000256" key="1">
    <source>
        <dbReference type="SAM" id="MobiDB-lite"/>
    </source>
</evidence>
<accession>A0A3S1A0R8</accession>
<keyword evidence="3" id="KW-1185">Reference proteome</keyword>
<evidence type="ECO:0000313" key="3">
    <source>
        <dbReference type="Proteomes" id="UP000271974"/>
    </source>
</evidence>
<evidence type="ECO:0000313" key="2">
    <source>
        <dbReference type="EMBL" id="RUS90922.1"/>
    </source>
</evidence>
<dbReference type="EMBL" id="RQTK01000022">
    <property type="protein sequence ID" value="RUS90922.1"/>
    <property type="molecule type" value="Genomic_DNA"/>
</dbReference>
<name>A0A3S1A0R8_ELYCH</name>
<gene>
    <name evidence="2" type="ORF">EGW08_001319</name>
</gene>
<proteinExistence type="predicted"/>
<dbReference type="Proteomes" id="UP000271974">
    <property type="component" value="Unassembled WGS sequence"/>
</dbReference>
<organism evidence="2 3">
    <name type="scientific">Elysia chlorotica</name>
    <name type="common">Eastern emerald elysia</name>
    <name type="synonym">Sea slug</name>
    <dbReference type="NCBI Taxonomy" id="188477"/>
    <lineage>
        <taxon>Eukaryota</taxon>
        <taxon>Metazoa</taxon>
        <taxon>Spiralia</taxon>
        <taxon>Lophotrochozoa</taxon>
        <taxon>Mollusca</taxon>
        <taxon>Gastropoda</taxon>
        <taxon>Heterobranchia</taxon>
        <taxon>Euthyneura</taxon>
        <taxon>Panpulmonata</taxon>
        <taxon>Sacoglossa</taxon>
        <taxon>Placobranchoidea</taxon>
        <taxon>Plakobranchidae</taxon>
        <taxon>Elysia</taxon>
    </lineage>
</organism>
<feature type="compositionally biased region" description="Polar residues" evidence="1">
    <location>
        <begin position="187"/>
        <end position="207"/>
    </location>
</feature>
<comment type="caution">
    <text evidence="2">The sequence shown here is derived from an EMBL/GenBank/DDBJ whole genome shotgun (WGS) entry which is preliminary data.</text>
</comment>
<reference evidence="2 3" key="1">
    <citation type="submission" date="2019-01" db="EMBL/GenBank/DDBJ databases">
        <title>A draft genome assembly of the solar-powered sea slug Elysia chlorotica.</title>
        <authorList>
            <person name="Cai H."/>
            <person name="Li Q."/>
            <person name="Fang X."/>
            <person name="Li J."/>
            <person name="Curtis N.E."/>
            <person name="Altenburger A."/>
            <person name="Shibata T."/>
            <person name="Feng M."/>
            <person name="Maeda T."/>
            <person name="Schwartz J.A."/>
            <person name="Shigenobu S."/>
            <person name="Lundholm N."/>
            <person name="Nishiyama T."/>
            <person name="Yang H."/>
            <person name="Hasebe M."/>
            <person name="Li S."/>
            <person name="Pierce S.K."/>
            <person name="Wang J."/>
        </authorList>
    </citation>
    <scope>NUCLEOTIDE SEQUENCE [LARGE SCALE GENOMIC DNA]</scope>
    <source>
        <strain evidence="2">EC2010</strain>
        <tissue evidence="2">Whole organism of an adult</tissue>
    </source>
</reference>
<protein>
    <submittedName>
        <fullName evidence="2">Uncharacterized protein</fullName>
    </submittedName>
</protein>
<sequence length="259" mass="29153">MRDLFLDDRSLSRVMREAENDDRKAFKILREHYRSKGDHRPCFIFKELFLRQLPEHIRTSIAVSGSTDYRALAQEADRLYLASAQPLHRLSTLPNPARCSELPEHIRTSIAVSGSTDYRALAQEADRLYLASAQPLHRLSTLPNPARCSETAETVIRVLLDHWILIFGAPIQLHSDQGRRVQIGQPVKSSPHLTTQRVTGSASASTRQCTSSSGLYLTSQGYLAQASERTSALLQHHSKQHHRVFPIYPSLRPCSNPAP</sequence>
<dbReference type="AlphaFoldDB" id="A0A3S1A0R8"/>
<dbReference type="OrthoDB" id="10030726at2759"/>